<evidence type="ECO:0000256" key="1">
    <source>
        <dbReference type="SAM" id="MobiDB-lite"/>
    </source>
</evidence>
<feature type="compositionally biased region" description="Basic and acidic residues" evidence="1">
    <location>
        <begin position="82"/>
        <end position="99"/>
    </location>
</feature>
<proteinExistence type="predicted"/>
<reference evidence="3" key="1">
    <citation type="submission" date="2017-02" db="UniProtKB">
        <authorList>
            <consortium name="WormBaseParasite"/>
        </authorList>
    </citation>
    <scope>IDENTIFICATION</scope>
</reference>
<dbReference type="WBParaSite" id="ALUE_0001057601-mRNA-1">
    <property type="protein sequence ID" value="ALUE_0001057601-mRNA-1"/>
    <property type="gene ID" value="ALUE_0001057601"/>
</dbReference>
<dbReference type="Proteomes" id="UP000036681">
    <property type="component" value="Unplaced"/>
</dbReference>
<name>A0A0M3I2A1_ASCLU</name>
<dbReference type="AlphaFoldDB" id="A0A0M3I2A1"/>
<protein>
    <submittedName>
        <fullName evidence="3">Uncharacterized protein</fullName>
    </submittedName>
</protein>
<accession>A0A0M3I2A1</accession>
<evidence type="ECO:0000313" key="3">
    <source>
        <dbReference type="WBParaSite" id="ALUE_0001057601-mRNA-1"/>
    </source>
</evidence>
<organism evidence="2 3">
    <name type="scientific">Ascaris lumbricoides</name>
    <name type="common">Giant roundworm</name>
    <dbReference type="NCBI Taxonomy" id="6252"/>
    <lineage>
        <taxon>Eukaryota</taxon>
        <taxon>Metazoa</taxon>
        <taxon>Ecdysozoa</taxon>
        <taxon>Nematoda</taxon>
        <taxon>Chromadorea</taxon>
        <taxon>Rhabditida</taxon>
        <taxon>Spirurina</taxon>
        <taxon>Ascaridomorpha</taxon>
        <taxon>Ascaridoidea</taxon>
        <taxon>Ascarididae</taxon>
        <taxon>Ascaris</taxon>
    </lineage>
</organism>
<keyword evidence="2" id="KW-1185">Reference proteome</keyword>
<feature type="region of interest" description="Disordered" evidence="1">
    <location>
        <begin position="62"/>
        <end position="99"/>
    </location>
</feature>
<sequence length="99" mass="11058">MYDAGICRKRLSTTVRTSTLAEVAVRTNVFDGENKPTIPLAIENFSSVEGFDVYASILRESENDVKRGTEGADNPEEEEEKEQEKVSAHSRDKCFEGDL</sequence>
<evidence type="ECO:0000313" key="2">
    <source>
        <dbReference type="Proteomes" id="UP000036681"/>
    </source>
</evidence>